<evidence type="ECO:0000313" key="3">
    <source>
        <dbReference type="EMBL" id="HGY55316.1"/>
    </source>
</evidence>
<evidence type="ECO:0000259" key="2">
    <source>
        <dbReference type="Pfam" id="PF13568"/>
    </source>
</evidence>
<comment type="caution">
    <text evidence="3">The sequence shown here is derived from an EMBL/GenBank/DDBJ whole genome shotgun (WGS) entry which is preliminary data.</text>
</comment>
<feature type="signal peptide" evidence="1">
    <location>
        <begin position="1"/>
        <end position="17"/>
    </location>
</feature>
<dbReference type="AlphaFoldDB" id="A0A7V4TZM0"/>
<dbReference type="Proteomes" id="UP000885779">
    <property type="component" value="Unassembled WGS sequence"/>
</dbReference>
<reference evidence="3" key="1">
    <citation type="journal article" date="2020" name="mSystems">
        <title>Genome- and Community-Level Interaction Insights into Carbon Utilization and Element Cycling Functions of Hydrothermarchaeota in Hydrothermal Sediment.</title>
        <authorList>
            <person name="Zhou Z."/>
            <person name="Liu Y."/>
            <person name="Xu W."/>
            <person name="Pan J."/>
            <person name="Luo Z.H."/>
            <person name="Li M."/>
        </authorList>
    </citation>
    <scope>NUCLEOTIDE SEQUENCE [LARGE SCALE GENOMIC DNA]</scope>
    <source>
        <strain evidence="3">HyVt-577</strain>
    </source>
</reference>
<proteinExistence type="predicted"/>
<dbReference type="InterPro" id="IPR025665">
    <property type="entry name" value="Beta-barrel_OMP_2"/>
</dbReference>
<sequence>MKKIIMLVLAAILFASAQDSTGYRFGVAMGVNFSKIFTSDESVSRIWPPTYKAGYTVGVIMEKQINRRTSFQFGLLYREAGSKWGQPLFGLGYDGDYAIYKLRYISLPFYYKLKSNIGTLLKNFDFCIGLVYSYNIFAEKQFVEEIDPPPGEDRTYNPGPSNIRDEINLHEFGLTVGVKIPIGADWSVSVTYYRALNELYKDKTIIYPDDLNNKDTFVNSNFSVSVEYFIF</sequence>
<keyword evidence="1" id="KW-0732">Signal</keyword>
<organism evidence="3">
    <name type="scientific">Caldithrix abyssi</name>
    <dbReference type="NCBI Taxonomy" id="187145"/>
    <lineage>
        <taxon>Bacteria</taxon>
        <taxon>Pseudomonadati</taxon>
        <taxon>Calditrichota</taxon>
        <taxon>Calditrichia</taxon>
        <taxon>Calditrichales</taxon>
        <taxon>Calditrichaceae</taxon>
        <taxon>Caldithrix</taxon>
    </lineage>
</organism>
<accession>A0A7V4TZM0</accession>
<name>A0A7V4TZM0_CALAY</name>
<protein>
    <submittedName>
        <fullName evidence="3">PorT family protein</fullName>
    </submittedName>
</protein>
<feature type="domain" description="Outer membrane protein beta-barrel" evidence="2">
    <location>
        <begin position="17"/>
        <end position="199"/>
    </location>
</feature>
<dbReference type="EMBL" id="DRQG01000061">
    <property type="protein sequence ID" value="HGY55316.1"/>
    <property type="molecule type" value="Genomic_DNA"/>
</dbReference>
<dbReference type="Pfam" id="PF13568">
    <property type="entry name" value="OMP_b-brl_2"/>
    <property type="match status" value="1"/>
</dbReference>
<evidence type="ECO:0000256" key="1">
    <source>
        <dbReference type="SAM" id="SignalP"/>
    </source>
</evidence>
<gene>
    <name evidence="3" type="ORF">ENK44_06435</name>
</gene>
<feature type="chain" id="PRO_5031004230" evidence="1">
    <location>
        <begin position="18"/>
        <end position="231"/>
    </location>
</feature>